<dbReference type="Proteomes" id="UP000265520">
    <property type="component" value="Unassembled WGS sequence"/>
</dbReference>
<evidence type="ECO:0000313" key="1">
    <source>
        <dbReference type="EMBL" id="MCI84447.1"/>
    </source>
</evidence>
<protein>
    <submittedName>
        <fullName evidence="1">Uncharacterized protein</fullName>
    </submittedName>
</protein>
<keyword evidence="2" id="KW-1185">Reference proteome</keyword>
<proteinExistence type="predicted"/>
<comment type="caution">
    <text evidence="1">The sequence shown here is derived from an EMBL/GenBank/DDBJ whole genome shotgun (WGS) entry which is preliminary data.</text>
</comment>
<evidence type="ECO:0000313" key="2">
    <source>
        <dbReference type="Proteomes" id="UP000265520"/>
    </source>
</evidence>
<reference evidence="1 2" key="1">
    <citation type="journal article" date="2018" name="Front. Plant Sci.">
        <title>Red Clover (Trifolium pratense) and Zigzag Clover (T. medium) - A Picture of Genomic Similarities and Differences.</title>
        <authorList>
            <person name="Dluhosova J."/>
            <person name="Istvanek J."/>
            <person name="Nedelnik J."/>
            <person name="Repkova J."/>
        </authorList>
    </citation>
    <scope>NUCLEOTIDE SEQUENCE [LARGE SCALE GENOMIC DNA]</scope>
    <source>
        <strain evidence="2">cv. 10/8</strain>
        <tissue evidence="1">Leaf</tissue>
    </source>
</reference>
<organism evidence="1 2">
    <name type="scientific">Trifolium medium</name>
    <dbReference type="NCBI Taxonomy" id="97028"/>
    <lineage>
        <taxon>Eukaryota</taxon>
        <taxon>Viridiplantae</taxon>
        <taxon>Streptophyta</taxon>
        <taxon>Embryophyta</taxon>
        <taxon>Tracheophyta</taxon>
        <taxon>Spermatophyta</taxon>
        <taxon>Magnoliopsida</taxon>
        <taxon>eudicotyledons</taxon>
        <taxon>Gunneridae</taxon>
        <taxon>Pentapetalae</taxon>
        <taxon>rosids</taxon>
        <taxon>fabids</taxon>
        <taxon>Fabales</taxon>
        <taxon>Fabaceae</taxon>
        <taxon>Papilionoideae</taxon>
        <taxon>50 kb inversion clade</taxon>
        <taxon>NPAAA clade</taxon>
        <taxon>Hologalegina</taxon>
        <taxon>IRL clade</taxon>
        <taxon>Trifolieae</taxon>
        <taxon>Trifolium</taxon>
    </lineage>
</organism>
<name>A0A392V8A5_9FABA</name>
<dbReference type="EMBL" id="LXQA011091172">
    <property type="protein sequence ID" value="MCI84447.1"/>
    <property type="molecule type" value="Genomic_DNA"/>
</dbReference>
<sequence length="55" mass="6025">MGLYHKILKTNLLAERASASFGEQKSDFELILALLASSGESQRAGRYLSLKPRSA</sequence>
<feature type="non-terminal residue" evidence="1">
    <location>
        <position position="55"/>
    </location>
</feature>
<dbReference type="AlphaFoldDB" id="A0A392V8A5"/>
<accession>A0A392V8A5</accession>